<dbReference type="EMBL" id="CP001219">
    <property type="protein sequence ID" value="ACK80776.1"/>
    <property type="molecule type" value="Genomic_DNA"/>
</dbReference>
<sequence length="51" mass="5622">MNQDLNVGRGHRYISLLYPVNNIISAALAYSKKVAAPPHSILVTSEIQPFI</sequence>
<name>B7J745_ACIF2</name>
<dbReference type="HOGENOM" id="CLU_3094486_0_0_6"/>
<dbReference type="PaxDb" id="243159-AFE_2511"/>
<evidence type="ECO:0000313" key="1">
    <source>
        <dbReference type="EMBL" id="ACK80776.1"/>
    </source>
</evidence>
<protein>
    <submittedName>
        <fullName evidence="1">Uncharacterized protein</fullName>
    </submittedName>
</protein>
<dbReference type="Proteomes" id="UP000001362">
    <property type="component" value="Chromosome"/>
</dbReference>
<evidence type="ECO:0000313" key="2">
    <source>
        <dbReference type="Proteomes" id="UP000001362"/>
    </source>
</evidence>
<dbReference type="STRING" id="243159.AFE_2511"/>
<proteinExistence type="predicted"/>
<reference evidence="1 2" key="1">
    <citation type="journal article" date="2008" name="BMC Genomics">
        <title>Acidithiobacillus ferrooxidans metabolism: from genome sequence to industrial applications.</title>
        <authorList>
            <person name="Valdes J."/>
            <person name="Pedroso I."/>
            <person name="Quatrini R."/>
            <person name="Dodson R.J."/>
            <person name="Tettelin H."/>
            <person name="Blake R.II."/>
            <person name="Eisen J.A."/>
            <person name="Holmes D.S."/>
        </authorList>
    </citation>
    <scope>NUCLEOTIDE SEQUENCE [LARGE SCALE GENOMIC DNA]</scope>
    <source>
        <strain evidence="2">ATCC 23270 / DSM 14882 / CIP 104768 / NCIMB 8455</strain>
    </source>
</reference>
<keyword evidence="2" id="KW-1185">Reference proteome</keyword>
<organism evidence="1 2">
    <name type="scientific">Acidithiobacillus ferrooxidans (strain ATCC 23270 / DSM 14882 / CIP 104768 / NCIMB 8455)</name>
    <name type="common">Ferrobacillus ferrooxidans (strain ATCC 23270)</name>
    <dbReference type="NCBI Taxonomy" id="243159"/>
    <lineage>
        <taxon>Bacteria</taxon>
        <taxon>Pseudomonadati</taxon>
        <taxon>Pseudomonadota</taxon>
        <taxon>Acidithiobacillia</taxon>
        <taxon>Acidithiobacillales</taxon>
        <taxon>Acidithiobacillaceae</taxon>
        <taxon>Acidithiobacillus</taxon>
    </lineage>
</organism>
<dbReference type="KEGG" id="afr:AFE_2511"/>
<dbReference type="AlphaFoldDB" id="B7J745"/>
<accession>B7J745</accession>
<gene>
    <name evidence="1" type="ordered locus">AFE_2511</name>
</gene>